<dbReference type="Proteomes" id="UP000286045">
    <property type="component" value="Unassembled WGS sequence"/>
</dbReference>
<evidence type="ECO:0000313" key="3">
    <source>
        <dbReference type="Proteomes" id="UP000286045"/>
    </source>
</evidence>
<protein>
    <recommendedName>
        <fullName evidence="1">2EXR domain-containing protein</fullName>
    </recommendedName>
</protein>
<dbReference type="STRING" id="363999.A0A439CMP0"/>
<dbReference type="AlphaFoldDB" id="A0A439CMP0"/>
<organism evidence="2 3">
    <name type="scientific">Xylaria grammica</name>
    <dbReference type="NCBI Taxonomy" id="363999"/>
    <lineage>
        <taxon>Eukaryota</taxon>
        <taxon>Fungi</taxon>
        <taxon>Dikarya</taxon>
        <taxon>Ascomycota</taxon>
        <taxon>Pezizomycotina</taxon>
        <taxon>Sordariomycetes</taxon>
        <taxon>Xylariomycetidae</taxon>
        <taxon>Xylariales</taxon>
        <taxon>Xylariaceae</taxon>
        <taxon>Xylaria</taxon>
    </lineage>
</organism>
<evidence type="ECO:0000313" key="2">
    <source>
        <dbReference type="EMBL" id="RWA03340.1"/>
    </source>
</evidence>
<keyword evidence="3" id="KW-1185">Reference proteome</keyword>
<feature type="domain" description="2EXR" evidence="1">
    <location>
        <begin position="21"/>
        <end position="130"/>
    </location>
</feature>
<comment type="caution">
    <text evidence="2">The sequence shown here is derived from an EMBL/GenBank/DDBJ whole genome shotgun (WGS) entry which is preliminary data.</text>
</comment>
<dbReference type="PANTHER" id="PTHR35910">
    <property type="entry name" value="2EXR DOMAIN-CONTAINING PROTEIN"/>
    <property type="match status" value="1"/>
</dbReference>
<name>A0A439CMP0_9PEZI</name>
<dbReference type="Pfam" id="PF20150">
    <property type="entry name" value="2EXR"/>
    <property type="match status" value="1"/>
</dbReference>
<dbReference type="PANTHER" id="PTHR35910:SF6">
    <property type="entry name" value="2EXR DOMAIN-CONTAINING PROTEIN"/>
    <property type="match status" value="1"/>
</dbReference>
<gene>
    <name evidence="2" type="ORF">EKO27_g11764</name>
</gene>
<dbReference type="InterPro" id="IPR045518">
    <property type="entry name" value="2EXR"/>
</dbReference>
<dbReference type="EMBL" id="RYZI01000830">
    <property type="protein sequence ID" value="RWA03340.1"/>
    <property type="molecule type" value="Genomic_DNA"/>
</dbReference>
<proteinExistence type="predicted"/>
<sequence>MATQQHLQILNPEHDQELRSFSLFPLLPVELRLDIWKLSLRRPRLITVELAPNPEQSTDETRNSLGRAVSGTHYSVTANGSSLLSKLLRVSSEARAATLQFYRVHLPSHFKLCDKEGHGTLFLNPEFDTVHIKPGREIHNFVDLLHDLRAYDPLDVGLRNLAVDNNNVLNLLRIDLPSVKPHLRAAFTDTLANLRQVYFLCLENAGRIYLGPLNGIHTVQGYEFHRSRPIMSTIATFDRVGRDPRQGMDRDLSRVFVGTFEPRQMVYGWHLLLDTWQIRHPCGGPEYRLLVSNGWGSGATAKRAGRITSRESASEWLCKEDERWAKGQERHASMILRRGAKLPIESPEELERVPRPAIGFWLFPVEALGPMPGLEGGFDEYHNSSVWRAKRVVDMRQHWPELCLASMP</sequence>
<accession>A0A439CMP0</accession>
<reference evidence="2 3" key="1">
    <citation type="submission" date="2018-12" db="EMBL/GenBank/DDBJ databases">
        <title>Draft genome sequence of Xylaria grammica IHI A82.</title>
        <authorList>
            <person name="Buettner E."/>
            <person name="Kellner H."/>
        </authorList>
    </citation>
    <scope>NUCLEOTIDE SEQUENCE [LARGE SCALE GENOMIC DNA]</scope>
    <source>
        <strain evidence="2 3">IHI A82</strain>
    </source>
</reference>
<evidence type="ECO:0000259" key="1">
    <source>
        <dbReference type="Pfam" id="PF20150"/>
    </source>
</evidence>